<sequence>MINKRLRIMIVDPAHPERLRLERDFNRQGYYAIAPVSSLDEMSALLEYGDLRFDLVVINADLAAQRD</sequence>
<evidence type="ECO:0000313" key="4">
    <source>
        <dbReference type="Proteomes" id="UP000534677"/>
    </source>
</evidence>
<dbReference type="RefSeq" id="WP_185706874.1">
    <property type="nucleotide sequence ID" value="NZ_JAAXCY010000005.1"/>
</dbReference>
<evidence type="ECO:0000313" key="3">
    <source>
        <dbReference type="Proteomes" id="UP000520513"/>
    </source>
</evidence>
<gene>
    <name evidence="1" type="ORF">HF209_10495</name>
    <name evidence="2" type="ORF">HF257_15235</name>
</gene>
<dbReference type="Proteomes" id="UP000534677">
    <property type="component" value="Unassembled WGS sequence"/>
</dbReference>
<dbReference type="InterPro" id="IPR011006">
    <property type="entry name" value="CheY-like_superfamily"/>
</dbReference>
<dbReference type="SUPFAM" id="SSF52172">
    <property type="entry name" value="CheY-like"/>
    <property type="match status" value="1"/>
</dbReference>
<organism evidence="2 3">
    <name type="scientific">Pseudomonas cremoris</name>
    <dbReference type="NCBI Taxonomy" id="2724178"/>
    <lineage>
        <taxon>Bacteria</taxon>
        <taxon>Pseudomonadati</taxon>
        <taxon>Pseudomonadota</taxon>
        <taxon>Gammaproteobacteria</taxon>
        <taxon>Pseudomonadales</taxon>
        <taxon>Pseudomonadaceae</taxon>
        <taxon>Pseudomonas</taxon>
    </lineage>
</organism>
<proteinExistence type="predicted"/>
<comment type="caution">
    <text evidence="2">The sequence shown here is derived from an EMBL/GenBank/DDBJ whole genome shotgun (WGS) entry which is preliminary data.</text>
</comment>
<keyword evidence="4" id="KW-1185">Reference proteome</keyword>
<evidence type="ECO:0000313" key="1">
    <source>
        <dbReference type="EMBL" id="MBC2381370.1"/>
    </source>
</evidence>
<dbReference type="AlphaFoldDB" id="A0A7X1AML7"/>
<dbReference type="Proteomes" id="UP000520513">
    <property type="component" value="Unassembled WGS sequence"/>
</dbReference>
<name>A0A7X1AML7_9PSED</name>
<reference evidence="3 4" key="1">
    <citation type="submission" date="2020-04" db="EMBL/GenBank/DDBJ databases">
        <title>Pseudomonas crami sp. nov., a novel proteolytic bacterial species isolated from cream.</title>
        <authorList>
            <person name="Hofmann K."/>
            <person name="Woller A."/>
            <person name="Huptas C."/>
            <person name="Wenning M."/>
            <person name="Scherer S."/>
            <person name="Doll E.V."/>
        </authorList>
    </citation>
    <scope>NUCLEOTIDE SEQUENCE [LARGE SCALE GENOMIC DNA]</scope>
    <source>
        <strain evidence="1 4">WS 5096</strain>
        <strain evidence="2 3">WS 5106</strain>
    </source>
</reference>
<dbReference type="EMBL" id="JAAXCY010000005">
    <property type="protein sequence ID" value="MBC2407359.1"/>
    <property type="molecule type" value="Genomic_DNA"/>
</dbReference>
<evidence type="ECO:0000313" key="2">
    <source>
        <dbReference type="EMBL" id="MBC2407359.1"/>
    </source>
</evidence>
<accession>A0A7X1AML7</accession>
<protein>
    <recommendedName>
        <fullName evidence="5">Response regulator</fullName>
    </recommendedName>
</protein>
<dbReference type="EMBL" id="JAAXCZ010000004">
    <property type="protein sequence ID" value="MBC2381370.1"/>
    <property type="molecule type" value="Genomic_DNA"/>
</dbReference>
<evidence type="ECO:0008006" key="5">
    <source>
        <dbReference type="Google" id="ProtNLM"/>
    </source>
</evidence>